<organism evidence="7 8">
    <name type="scientific">Microbacterium stercoris</name>
    <dbReference type="NCBI Taxonomy" id="2820289"/>
    <lineage>
        <taxon>Bacteria</taxon>
        <taxon>Bacillati</taxon>
        <taxon>Actinomycetota</taxon>
        <taxon>Actinomycetes</taxon>
        <taxon>Micrococcales</taxon>
        <taxon>Microbacteriaceae</taxon>
        <taxon>Microbacterium</taxon>
    </lineage>
</organism>
<feature type="transmembrane region" description="Helical" evidence="6">
    <location>
        <begin position="12"/>
        <end position="36"/>
    </location>
</feature>
<dbReference type="AlphaFoldDB" id="A0A939TPL4"/>
<dbReference type="Proteomes" id="UP000680132">
    <property type="component" value="Unassembled WGS sequence"/>
</dbReference>
<evidence type="ECO:0000256" key="4">
    <source>
        <dbReference type="ARBA" id="ARBA00022989"/>
    </source>
</evidence>
<dbReference type="InterPro" id="IPR050367">
    <property type="entry name" value="APC_superfamily"/>
</dbReference>
<comment type="subcellular location">
    <subcellularLocation>
        <location evidence="1">Cell membrane</location>
        <topology evidence="1">Multi-pass membrane protein</topology>
    </subcellularLocation>
</comment>
<keyword evidence="5 6" id="KW-0472">Membrane</keyword>
<dbReference type="PANTHER" id="PTHR42770">
    <property type="entry name" value="AMINO ACID TRANSPORTER-RELATED"/>
    <property type="match status" value="1"/>
</dbReference>
<feature type="transmembrane region" description="Helical" evidence="6">
    <location>
        <begin position="42"/>
        <end position="61"/>
    </location>
</feature>
<evidence type="ECO:0000256" key="1">
    <source>
        <dbReference type="ARBA" id="ARBA00004651"/>
    </source>
</evidence>
<feature type="transmembrane region" description="Helical" evidence="6">
    <location>
        <begin position="318"/>
        <end position="337"/>
    </location>
</feature>
<sequence length="422" mass="42597">MPTSPTPALARRLGLVDAVAIGLGAMIGAGVFAAFGPAAQAAGPWLLASLAIAAVVAYCNATSSAQLAAVHTAAGGTYAYGRAELGAWWGFAAGWCFLIGKLASCAAMAMTFAAYAAPAGWERPVALLAVAALVGVNLLGVTRTALATKIIVSVALLALAIAVAGGFTAPAAGGAAFAGELPLGSLGLLQAAGLLFFAFAGYARIATMGEEVKDPARTIPHAITIAFVIALVVYAAVGSSLLWALGASGVASSNAPLADAVSAAGWGWAAPVVRIGAAAASLGALLALIAGIGRTGLAMAREHDLPPFLSAVHPRFRVPHRMELAVGVVVIGVVAVADLRGAIGFSSFGVLLYYLIANLSAWRQRREVRRYPRGMQALGVAGCLLLAFTLPWQSVVAGAAVLAVGMAGRVLRLRRERARSGE</sequence>
<keyword evidence="3 6" id="KW-0812">Transmembrane</keyword>
<evidence type="ECO:0000313" key="8">
    <source>
        <dbReference type="Proteomes" id="UP000680132"/>
    </source>
</evidence>
<feature type="transmembrane region" description="Helical" evidence="6">
    <location>
        <begin position="154"/>
        <end position="177"/>
    </location>
</feature>
<evidence type="ECO:0000256" key="3">
    <source>
        <dbReference type="ARBA" id="ARBA00022692"/>
    </source>
</evidence>
<comment type="caution">
    <text evidence="7">The sequence shown here is derived from an EMBL/GenBank/DDBJ whole genome shotgun (WGS) entry which is preliminary data.</text>
</comment>
<feature type="transmembrane region" description="Helical" evidence="6">
    <location>
        <begin position="88"/>
        <end position="113"/>
    </location>
</feature>
<evidence type="ECO:0000256" key="5">
    <source>
        <dbReference type="ARBA" id="ARBA00023136"/>
    </source>
</evidence>
<dbReference type="InterPro" id="IPR002293">
    <property type="entry name" value="AA/rel_permease1"/>
</dbReference>
<protein>
    <submittedName>
        <fullName evidence="7">Amino acid permease</fullName>
    </submittedName>
</protein>
<evidence type="ECO:0000256" key="2">
    <source>
        <dbReference type="ARBA" id="ARBA00022475"/>
    </source>
</evidence>
<keyword evidence="8" id="KW-1185">Reference proteome</keyword>
<feature type="transmembrane region" description="Helical" evidence="6">
    <location>
        <begin position="125"/>
        <end position="142"/>
    </location>
</feature>
<proteinExistence type="predicted"/>
<feature type="transmembrane region" description="Helical" evidence="6">
    <location>
        <begin position="223"/>
        <end position="245"/>
    </location>
</feature>
<evidence type="ECO:0000313" key="7">
    <source>
        <dbReference type="EMBL" id="MBO3662191.1"/>
    </source>
</evidence>
<dbReference type="Pfam" id="PF13520">
    <property type="entry name" value="AA_permease_2"/>
    <property type="match status" value="1"/>
</dbReference>
<feature type="transmembrane region" description="Helical" evidence="6">
    <location>
        <begin position="275"/>
        <end position="297"/>
    </location>
</feature>
<accession>A0A939TPL4</accession>
<dbReference type="GO" id="GO:0022857">
    <property type="term" value="F:transmembrane transporter activity"/>
    <property type="evidence" value="ECO:0007669"/>
    <property type="project" value="InterPro"/>
</dbReference>
<dbReference type="PANTHER" id="PTHR42770:SF7">
    <property type="entry name" value="MEMBRANE PROTEIN"/>
    <property type="match status" value="1"/>
</dbReference>
<dbReference type="InterPro" id="IPR006311">
    <property type="entry name" value="TAT_signal"/>
</dbReference>
<name>A0A939TPL4_9MICO</name>
<dbReference type="PROSITE" id="PS51318">
    <property type="entry name" value="TAT"/>
    <property type="match status" value="1"/>
</dbReference>
<keyword evidence="4 6" id="KW-1133">Transmembrane helix</keyword>
<reference evidence="7" key="1">
    <citation type="submission" date="2021-03" db="EMBL/GenBank/DDBJ databases">
        <title>Microbacterium sp. nov., a novel actinobacterium isolated from cow dung.</title>
        <authorList>
            <person name="Zhang L."/>
        </authorList>
    </citation>
    <scope>NUCLEOTIDE SEQUENCE</scope>
    <source>
        <strain evidence="7">NEAU-LLB</strain>
    </source>
</reference>
<dbReference type="Gene3D" id="1.20.1740.10">
    <property type="entry name" value="Amino acid/polyamine transporter I"/>
    <property type="match status" value="1"/>
</dbReference>
<evidence type="ECO:0000256" key="6">
    <source>
        <dbReference type="SAM" id="Phobius"/>
    </source>
</evidence>
<dbReference type="RefSeq" id="WP_208499873.1">
    <property type="nucleotide sequence ID" value="NZ_JAGFOA010000001.1"/>
</dbReference>
<feature type="transmembrane region" description="Helical" evidence="6">
    <location>
        <begin position="343"/>
        <end position="362"/>
    </location>
</feature>
<dbReference type="EMBL" id="JAGFOA010000001">
    <property type="protein sequence ID" value="MBO3662191.1"/>
    <property type="molecule type" value="Genomic_DNA"/>
</dbReference>
<dbReference type="GO" id="GO:0005886">
    <property type="term" value="C:plasma membrane"/>
    <property type="evidence" value="ECO:0007669"/>
    <property type="project" value="UniProtKB-SubCell"/>
</dbReference>
<dbReference type="PIRSF" id="PIRSF006060">
    <property type="entry name" value="AA_transporter"/>
    <property type="match status" value="1"/>
</dbReference>
<gene>
    <name evidence="7" type="ORF">J5V96_01550</name>
</gene>
<keyword evidence="2" id="KW-1003">Cell membrane</keyword>
<feature type="transmembrane region" description="Helical" evidence="6">
    <location>
        <begin position="183"/>
        <end position="202"/>
    </location>
</feature>